<keyword evidence="1" id="KW-1133">Transmembrane helix</keyword>
<evidence type="ECO:0000256" key="1">
    <source>
        <dbReference type="SAM" id="Phobius"/>
    </source>
</evidence>
<reference evidence="2" key="1">
    <citation type="submission" date="2020-05" db="EMBL/GenBank/DDBJ databases">
        <authorList>
            <person name="Chiriac C."/>
            <person name="Salcher M."/>
            <person name="Ghai R."/>
            <person name="Kavagutti S V."/>
        </authorList>
    </citation>
    <scope>NUCLEOTIDE SEQUENCE</scope>
</reference>
<name>A0A6J6EW61_9ZZZZ</name>
<dbReference type="GO" id="GO:0008654">
    <property type="term" value="P:phospholipid biosynthetic process"/>
    <property type="evidence" value="ECO:0007669"/>
    <property type="project" value="InterPro"/>
</dbReference>
<dbReference type="EMBL" id="CAEZTW010000059">
    <property type="protein sequence ID" value="CAB4580751.1"/>
    <property type="molecule type" value="Genomic_DNA"/>
</dbReference>
<accession>A0A6J6EW61</accession>
<dbReference type="Pfam" id="PF01066">
    <property type="entry name" value="CDP-OH_P_transf"/>
    <property type="match status" value="1"/>
</dbReference>
<gene>
    <name evidence="2" type="ORF">UFOPK1766_00443</name>
</gene>
<evidence type="ECO:0000313" key="2">
    <source>
        <dbReference type="EMBL" id="CAB4580751.1"/>
    </source>
</evidence>
<dbReference type="Gene3D" id="1.20.120.1760">
    <property type="match status" value="1"/>
</dbReference>
<proteinExistence type="predicted"/>
<dbReference type="AlphaFoldDB" id="A0A6J6EW61"/>
<organism evidence="2">
    <name type="scientific">freshwater metagenome</name>
    <dbReference type="NCBI Taxonomy" id="449393"/>
    <lineage>
        <taxon>unclassified sequences</taxon>
        <taxon>metagenomes</taxon>
        <taxon>ecological metagenomes</taxon>
    </lineage>
</organism>
<dbReference type="InterPro" id="IPR000462">
    <property type="entry name" value="CDP-OH_P_trans"/>
</dbReference>
<dbReference type="InterPro" id="IPR043130">
    <property type="entry name" value="CDP-OH_PTrfase_TM_dom"/>
</dbReference>
<dbReference type="GO" id="GO:0016780">
    <property type="term" value="F:phosphotransferase activity, for other substituted phosphate groups"/>
    <property type="evidence" value="ECO:0007669"/>
    <property type="project" value="InterPro"/>
</dbReference>
<feature type="transmembrane region" description="Helical" evidence="1">
    <location>
        <begin position="66"/>
        <end position="87"/>
    </location>
</feature>
<protein>
    <submittedName>
        <fullName evidence="2">Unannotated protein</fullName>
    </submittedName>
</protein>
<keyword evidence="1" id="KW-0812">Transmembrane</keyword>
<feature type="transmembrane region" description="Helical" evidence="1">
    <location>
        <begin position="108"/>
        <end position="133"/>
    </location>
</feature>
<dbReference type="GO" id="GO:0016020">
    <property type="term" value="C:membrane"/>
    <property type="evidence" value="ECO:0007669"/>
    <property type="project" value="InterPro"/>
</dbReference>
<feature type="transmembrane region" description="Helical" evidence="1">
    <location>
        <begin position="163"/>
        <end position="188"/>
    </location>
</feature>
<keyword evidence="1" id="KW-0472">Membrane</keyword>
<feature type="transmembrane region" description="Helical" evidence="1">
    <location>
        <begin position="42"/>
        <end position="60"/>
    </location>
</feature>
<sequence length="205" mass="22577">MNKGDFLSTWSKLHGDAQVSGTVKGWLNISYFITKPLVKIRISPNGLTLFGLVFGVLLYLNAQSIWAPIFLVLSLICDGIDGSMAIITGKFSKWGAILDSVIDRLTEVFWVLALYSLGIDINLLLSVLVLSAIQEYLRARAGGVGVVEVGVVTYAERPVRASFVFVALIAFSLDLNILNQIIAIWLALQMISLIKISRFIFLKLN</sequence>